<proteinExistence type="predicted"/>
<reference evidence="2 3" key="1">
    <citation type="submission" date="2020-08" db="EMBL/GenBank/DDBJ databases">
        <title>Genomic Encyclopedia of Type Strains, Phase IV (KMG-IV): sequencing the most valuable type-strain genomes for metagenomic binning, comparative biology and taxonomic classification.</title>
        <authorList>
            <person name="Goeker M."/>
        </authorList>
    </citation>
    <scope>NUCLEOTIDE SEQUENCE [LARGE SCALE GENOMIC DNA]</scope>
    <source>
        <strain evidence="2 3">DSM 45385</strain>
    </source>
</reference>
<dbReference type="EMBL" id="JACHIN010000010">
    <property type="protein sequence ID" value="MBB5081133.1"/>
    <property type="molecule type" value="Genomic_DNA"/>
</dbReference>
<sequence length="140" mass="14827">MRASGIALGSQAGRVLTLLREWPGLEATAPYCTCGVGVAAGTCQILHLHADDDAELRLTRPAICRMYPALAGTERVVFGRSEDWVGIRLDTEHDTDLLLTLLSVAIKACDRGGCHQAVTPCSAALYRDAPVRLPAGTALA</sequence>
<feature type="domain" description="Luciferase" evidence="1">
    <location>
        <begin position="44"/>
        <end position="105"/>
    </location>
</feature>
<gene>
    <name evidence="2" type="ORF">HNR40_006628</name>
</gene>
<accession>A0A7W8A7S8</accession>
<organism evidence="2 3">
    <name type="scientific">Nonomuraea endophytica</name>
    <dbReference type="NCBI Taxonomy" id="714136"/>
    <lineage>
        <taxon>Bacteria</taxon>
        <taxon>Bacillati</taxon>
        <taxon>Actinomycetota</taxon>
        <taxon>Actinomycetes</taxon>
        <taxon>Streptosporangiales</taxon>
        <taxon>Streptosporangiaceae</taxon>
        <taxon>Nonomuraea</taxon>
    </lineage>
</organism>
<dbReference type="Pfam" id="PF17648">
    <property type="entry name" value="Luciferase"/>
    <property type="match status" value="1"/>
</dbReference>
<comment type="caution">
    <text evidence="2">The sequence shown here is derived from an EMBL/GenBank/DDBJ whole genome shotgun (WGS) entry which is preliminary data.</text>
</comment>
<dbReference type="InterPro" id="IPR040841">
    <property type="entry name" value="Luciferase_dom"/>
</dbReference>
<evidence type="ECO:0000313" key="2">
    <source>
        <dbReference type="EMBL" id="MBB5081133.1"/>
    </source>
</evidence>
<dbReference type="AlphaFoldDB" id="A0A7W8A7S8"/>
<protein>
    <recommendedName>
        <fullName evidence="1">Luciferase domain-containing protein</fullName>
    </recommendedName>
</protein>
<dbReference type="Proteomes" id="UP000568380">
    <property type="component" value="Unassembled WGS sequence"/>
</dbReference>
<name>A0A7W8A7S8_9ACTN</name>
<evidence type="ECO:0000313" key="3">
    <source>
        <dbReference type="Proteomes" id="UP000568380"/>
    </source>
</evidence>
<keyword evidence="3" id="KW-1185">Reference proteome</keyword>
<dbReference type="RefSeq" id="WP_184968255.1">
    <property type="nucleotide sequence ID" value="NZ_JACHIN010000010.1"/>
</dbReference>
<evidence type="ECO:0000259" key="1">
    <source>
        <dbReference type="Pfam" id="PF17648"/>
    </source>
</evidence>